<feature type="binding site" evidence="3">
    <location>
        <position position="226"/>
    </location>
    <ligand>
        <name>Mg(2+)</name>
        <dbReference type="ChEBI" id="CHEBI:18420"/>
        <label>1</label>
    </ligand>
</feature>
<dbReference type="EC" id="2.4.2.18" evidence="3"/>
<comment type="pathway">
    <text evidence="3">Amino-acid biosynthesis; L-tryptophan biosynthesis; L-tryptophan from chorismate: step 2/5.</text>
</comment>
<evidence type="ECO:0000256" key="1">
    <source>
        <dbReference type="ARBA" id="ARBA00022676"/>
    </source>
</evidence>
<feature type="binding site" evidence="3">
    <location>
        <position position="79"/>
    </location>
    <ligand>
        <name>anthranilate</name>
        <dbReference type="ChEBI" id="CHEBI:16567"/>
        <label>1</label>
    </ligand>
</feature>
<comment type="caution">
    <text evidence="3">Lacks conserved residue(s) required for the propagation of feature annotation.</text>
</comment>
<dbReference type="KEGG" id="str:Sterm_3302"/>
<dbReference type="InterPro" id="IPR035902">
    <property type="entry name" value="Nuc_phospho_transferase"/>
</dbReference>
<keyword evidence="3" id="KW-0057">Aromatic amino acid biosynthesis</keyword>
<organism evidence="6 7">
    <name type="scientific">Sebaldella termitidis (strain ATCC 33386 / NCTC 11300)</name>
    <dbReference type="NCBI Taxonomy" id="526218"/>
    <lineage>
        <taxon>Bacteria</taxon>
        <taxon>Fusobacteriati</taxon>
        <taxon>Fusobacteriota</taxon>
        <taxon>Fusobacteriia</taxon>
        <taxon>Fusobacteriales</taxon>
        <taxon>Leptotrichiaceae</taxon>
        <taxon>Sebaldella</taxon>
    </lineage>
</organism>
<feature type="binding site" evidence="3">
    <location>
        <position position="225"/>
    </location>
    <ligand>
        <name>Mg(2+)</name>
        <dbReference type="ChEBI" id="CHEBI:18420"/>
        <label>2</label>
    </ligand>
</feature>
<dbReference type="EMBL" id="CP001739">
    <property type="protein sequence ID" value="ACZ10142.1"/>
    <property type="molecule type" value="Genomic_DNA"/>
</dbReference>
<feature type="binding site" evidence="3">
    <location>
        <position position="79"/>
    </location>
    <ligand>
        <name>5-phospho-alpha-D-ribose 1-diphosphate</name>
        <dbReference type="ChEBI" id="CHEBI:58017"/>
    </ligand>
</feature>
<evidence type="ECO:0000259" key="4">
    <source>
        <dbReference type="Pfam" id="PF00591"/>
    </source>
</evidence>
<dbReference type="PANTHER" id="PTHR43285:SF2">
    <property type="entry name" value="ANTHRANILATE PHOSPHORIBOSYLTRANSFERASE"/>
    <property type="match status" value="1"/>
</dbReference>
<dbReference type="STRING" id="526218.Sterm_3302"/>
<dbReference type="InterPro" id="IPR017459">
    <property type="entry name" value="Glycosyl_Trfase_fam3_N_dom"/>
</dbReference>
<feature type="domain" description="Glycosyl transferase family 3 N-terminal" evidence="5">
    <location>
        <begin position="4"/>
        <end position="62"/>
    </location>
</feature>
<comment type="subunit">
    <text evidence="3">Homodimer.</text>
</comment>
<dbReference type="Gene3D" id="3.40.1030.10">
    <property type="entry name" value="Nucleoside phosphorylase/phosphoribosyltransferase catalytic domain"/>
    <property type="match status" value="1"/>
</dbReference>
<evidence type="ECO:0000256" key="3">
    <source>
        <dbReference type="HAMAP-Rule" id="MF_00211"/>
    </source>
</evidence>
<keyword evidence="1 3" id="KW-0328">Glycosyltransferase</keyword>
<keyword evidence="3" id="KW-0822">Tryptophan biosynthesis</keyword>
<reference evidence="6 7" key="2">
    <citation type="journal article" date="2010" name="Stand. Genomic Sci.">
        <title>Complete genome sequence of Sebaldella termitidis type strain (NCTC 11300).</title>
        <authorList>
            <person name="Harmon-Smith M."/>
            <person name="Celia L."/>
            <person name="Chertkov O."/>
            <person name="Lapidus A."/>
            <person name="Copeland A."/>
            <person name="Glavina Del Rio T."/>
            <person name="Nolan M."/>
            <person name="Lucas S."/>
            <person name="Tice H."/>
            <person name="Cheng J.F."/>
            <person name="Han C."/>
            <person name="Detter J.C."/>
            <person name="Bruce D."/>
            <person name="Goodwin L."/>
            <person name="Pitluck S."/>
            <person name="Pati A."/>
            <person name="Liolios K."/>
            <person name="Ivanova N."/>
            <person name="Mavromatis K."/>
            <person name="Mikhailova N."/>
            <person name="Chen A."/>
            <person name="Palaniappan K."/>
            <person name="Land M."/>
            <person name="Hauser L."/>
            <person name="Chang Y.J."/>
            <person name="Jeffries C.D."/>
            <person name="Brettin T."/>
            <person name="Goker M."/>
            <person name="Beck B."/>
            <person name="Bristow J."/>
            <person name="Eisen J.A."/>
            <person name="Markowitz V."/>
            <person name="Hugenholtz P."/>
            <person name="Kyrpides N.C."/>
            <person name="Klenk H.P."/>
            <person name="Chen F."/>
        </authorList>
    </citation>
    <scope>NUCLEOTIDE SEQUENCE [LARGE SCALE GENOMIC DNA]</scope>
    <source>
        <strain evidence="7">ATCC 33386 / NCTC 11300</strain>
    </source>
</reference>
<dbReference type="InterPro" id="IPR000312">
    <property type="entry name" value="Glycosyl_Trfase_fam3"/>
</dbReference>
<dbReference type="SUPFAM" id="SSF52418">
    <property type="entry name" value="Nucleoside phosphorylase/phosphoribosyltransferase catalytic domain"/>
    <property type="match status" value="1"/>
</dbReference>
<evidence type="ECO:0000313" key="6">
    <source>
        <dbReference type="EMBL" id="ACZ10142.1"/>
    </source>
</evidence>
<comment type="catalytic activity">
    <reaction evidence="3">
        <text>N-(5-phospho-beta-D-ribosyl)anthranilate + diphosphate = 5-phospho-alpha-D-ribose 1-diphosphate + anthranilate</text>
        <dbReference type="Rhea" id="RHEA:11768"/>
        <dbReference type="ChEBI" id="CHEBI:16567"/>
        <dbReference type="ChEBI" id="CHEBI:18277"/>
        <dbReference type="ChEBI" id="CHEBI:33019"/>
        <dbReference type="ChEBI" id="CHEBI:58017"/>
        <dbReference type="EC" id="2.4.2.18"/>
    </reaction>
</comment>
<evidence type="ECO:0000259" key="5">
    <source>
        <dbReference type="Pfam" id="PF02885"/>
    </source>
</evidence>
<dbReference type="InterPro" id="IPR005940">
    <property type="entry name" value="Anthranilate_Pribosyl_Tfrase"/>
</dbReference>
<dbReference type="Pfam" id="PF00591">
    <property type="entry name" value="Glycos_transf_3"/>
    <property type="match status" value="1"/>
</dbReference>
<dbReference type="NCBIfam" id="TIGR01245">
    <property type="entry name" value="trpD"/>
    <property type="match status" value="1"/>
</dbReference>
<dbReference type="GO" id="GO:0000287">
    <property type="term" value="F:magnesium ion binding"/>
    <property type="evidence" value="ECO:0007669"/>
    <property type="project" value="UniProtKB-UniRule"/>
</dbReference>
<comment type="function">
    <text evidence="3">Catalyzes the transfer of the phosphoribosyl group of 5-phosphorylribose-1-pyrophosphate (PRPP) to anthranilate to yield N-(5'-phosphoribosyl)-anthranilate (PRA).</text>
</comment>
<dbReference type="GO" id="GO:0000162">
    <property type="term" value="P:L-tryptophan biosynthetic process"/>
    <property type="evidence" value="ECO:0007669"/>
    <property type="project" value="UniProtKB-UniRule"/>
</dbReference>
<dbReference type="Pfam" id="PF02885">
    <property type="entry name" value="Glycos_trans_3N"/>
    <property type="match status" value="1"/>
</dbReference>
<dbReference type="InterPro" id="IPR036320">
    <property type="entry name" value="Glycosyl_Trfase_fam3_N_dom_sf"/>
</dbReference>
<dbReference type="GO" id="GO:0005829">
    <property type="term" value="C:cytosol"/>
    <property type="evidence" value="ECO:0007669"/>
    <property type="project" value="TreeGrafter"/>
</dbReference>
<accession>D1APV8</accession>
<feature type="binding site" evidence="3">
    <location>
        <begin position="89"/>
        <end position="92"/>
    </location>
    <ligand>
        <name>5-phospho-alpha-D-ribose 1-diphosphate</name>
        <dbReference type="ChEBI" id="CHEBI:58017"/>
    </ligand>
</feature>
<keyword evidence="3" id="KW-0028">Amino-acid biosynthesis</keyword>
<feature type="binding site" evidence="3">
    <location>
        <position position="119"/>
    </location>
    <ligand>
        <name>5-phospho-alpha-D-ribose 1-diphosphate</name>
        <dbReference type="ChEBI" id="CHEBI:58017"/>
    </ligand>
</feature>
<comment type="similarity">
    <text evidence="3">Belongs to the anthranilate phosphoribosyltransferase family.</text>
</comment>
<dbReference type="RefSeq" id="WP_012862724.1">
    <property type="nucleotide sequence ID" value="NC_013517.1"/>
</dbReference>
<dbReference type="SUPFAM" id="SSF47648">
    <property type="entry name" value="Nucleoside phosphorylase/phosphoribosyltransferase N-terminal domain"/>
    <property type="match status" value="1"/>
</dbReference>
<comment type="cofactor">
    <cofactor evidence="3">
        <name>Mg(2+)</name>
        <dbReference type="ChEBI" id="CHEBI:18420"/>
    </cofactor>
    <text evidence="3">Binds 2 magnesium ions per monomer.</text>
</comment>
<name>D1APV8_SEBTE</name>
<keyword evidence="2 3" id="KW-0808">Transferase</keyword>
<feature type="binding site" evidence="3">
    <location>
        <begin position="82"/>
        <end position="83"/>
    </location>
    <ligand>
        <name>5-phospho-alpha-D-ribose 1-diphosphate</name>
        <dbReference type="ChEBI" id="CHEBI:58017"/>
    </ligand>
</feature>
<dbReference type="Gene3D" id="1.20.970.10">
    <property type="entry name" value="Transferase, Pyrimidine Nucleoside Phosphorylase, Chain C"/>
    <property type="match status" value="1"/>
</dbReference>
<reference evidence="7" key="1">
    <citation type="submission" date="2009-09" db="EMBL/GenBank/DDBJ databases">
        <title>The complete chromosome of Sebaldella termitidis ATCC 33386.</title>
        <authorList>
            <consortium name="US DOE Joint Genome Institute (JGI-PGF)"/>
            <person name="Lucas S."/>
            <person name="Copeland A."/>
            <person name="Lapidus A."/>
            <person name="Glavina del Rio T."/>
            <person name="Dalin E."/>
            <person name="Tice H."/>
            <person name="Bruce D."/>
            <person name="Goodwin L."/>
            <person name="Pitluck S."/>
            <person name="Kyrpides N."/>
            <person name="Mavromatis K."/>
            <person name="Ivanova N."/>
            <person name="Mikhailova N."/>
            <person name="Sims D."/>
            <person name="Meincke L."/>
            <person name="Brettin T."/>
            <person name="Detter J.C."/>
            <person name="Han C."/>
            <person name="Larimer F."/>
            <person name="Land M."/>
            <person name="Hauser L."/>
            <person name="Markowitz V."/>
            <person name="Cheng J.F."/>
            <person name="Hugenholtz P."/>
            <person name="Woyke T."/>
            <person name="Wu D."/>
            <person name="Eisen J.A."/>
        </authorList>
    </citation>
    <scope>NUCLEOTIDE SEQUENCE [LARGE SCALE GENOMIC DNA]</scope>
    <source>
        <strain evidence="7">ATCC 33386 / NCTC 11300</strain>
    </source>
</reference>
<dbReference type="AlphaFoldDB" id="D1APV8"/>
<feature type="domain" description="Glycosyl transferase family 3" evidence="4">
    <location>
        <begin position="72"/>
        <end position="323"/>
    </location>
</feature>
<sequence>MLRKYIVKLQDKERLSNNDFEEIVKIIADKSYDENQLSALLVLISEESLTPEGLAAFVKNILKYSSTFEDKKAMIDVCGTGGDGFKTINISTATAFICGALGVTVAKHGNRAVSSRSGSSDILDILNVPLESSIDKQQHILKNQNLSFFHAPYFHKLVGEVKTLREKLGVRTVFNILGPLLHPNLSLKYQLVGIYHKPVQSLYAETLRHLGREHALIVRGNDGLDEISITADTEIIEVKQNEIKKFSVSPEEYGFKRAPHNEITGGNPGENAEILINILNGREKGAKRDIVVLNSMFALYTSDFSDSPEKAKTIIENALDSGHIYDYFRNYIDFLKEVS</sequence>
<proteinExistence type="inferred from homology"/>
<feature type="binding site" evidence="3">
    <location>
        <position position="87"/>
    </location>
    <ligand>
        <name>5-phospho-alpha-D-ribose 1-diphosphate</name>
        <dbReference type="ChEBI" id="CHEBI:58017"/>
    </ligand>
</feature>
<feature type="binding site" evidence="3">
    <location>
        <position position="91"/>
    </location>
    <ligand>
        <name>Mg(2+)</name>
        <dbReference type="ChEBI" id="CHEBI:18420"/>
        <label>1</label>
    </ligand>
</feature>
<feature type="binding site" evidence="3">
    <location>
        <position position="110"/>
    </location>
    <ligand>
        <name>anthranilate</name>
        <dbReference type="ChEBI" id="CHEBI:16567"/>
        <label>1</label>
    </ligand>
</feature>
<keyword evidence="3" id="KW-0460">Magnesium</keyword>
<gene>
    <name evidence="3" type="primary">trpD</name>
    <name evidence="6" type="ordered locus">Sterm_3302</name>
</gene>
<dbReference type="Proteomes" id="UP000000845">
    <property type="component" value="Chromosome"/>
</dbReference>
<evidence type="ECO:0000256" key="2">
    <source>
        <dbReference type="ARBA" id="ARBA00022679"/>
    </source>
</evidence>
<evidence type="ECO:0000313" key="7">
    <source>
        <dbReference type="Proteomes" id="UP000000845"/>
    </source>
</evidence>
<dbReference type="UniPathway" id="UPA00035">
    <property type="reaction ID" value="UER00041"/>
</dbReference>
<dbReference type="PANTHER" id="PTHR43285">
    <property type="entry name" value="ANTHRANILATE PHOSPHORIBOSYLTRANSFERASE"/>
    <property type="match status" value="1"/>
</dbReference>
<feature type="binding site" evidence="3">
    <location>
        <begin position="107"/>
        <end position="115"/>
    </location>
    <ligand>
        <name>5-phospho-alpha-D-ribose 1-diphosphate</name>
        <dbReference type="ChEBI" id="CHEBI:58017"/>
    </ligand>
</feature>
<dbReference type="eggNOG" id="COG0547">
    <property type="taxonomic scope" value="Bacteria"/>
</dbReference>
<dbReference type="HOGENOM" id="CLU_034315_3_0_0"/>
<feature type="binding site" evidence="3">
    <location>
        <position position="165"/>
    </location>
    <ligand>
        <name>anthranilate</name>
        <dbReference type="ChEBI" id="CHEBI:16567"/>
        <label>2</label>
    </ligand>
</feature>
<keyword evidence="3" id="KW-0479">Metal-binding</keyword>
<dbReference type="HAMAP" id="MF_00211">
    <property type="entry name" value="TrpD"/>
    <property type="match status" value="1"/>
</dbReference>
<keyword evidence="7" id="KW-1185">Reference proteome</keyword>
<feature type="binding site" evidence="3">
    <location>
        <position position="226"/>
    </location>
    <ligand>
        <name>Mg(2+)</name>
        <dbReference type="ChEBI" id="CHEBI:18420"/>
        <label>2</label>
    </ligand>
</feature>
<protein>
    <recommendedName>
        <fullName evidence="3">Anthranilate phosphoribosyltransferase</fullName>
        <ecNumber evidence="3">2.4.2.18</ecNumber>
    </recommendedName>
</protein>
<dbReference type="GO" id="GO:0004048">
    <property type="term" value="F:anthranilate phosphoribosyltransferase activity"/>
    <property type="evidence" value="ECO:0007669"/>
    <property type="project" value="UniProtKB-UniRule"/>
</dbReference>